<evidence type="ECO:0000259" key="2">
    <source>
        <dbReference type="Pfam" id="PF07885"/>
    </source>
</evidence>
<name>A0A5N3PIH4_9HYPH</name>
<keyword evidence="4" id="KW-1185">Reference proteome</keyword>
<comment type="caution">
    <text evidence="3">The sequence shown here is derived from an EMBL/GenBank/DDBJ whole genome shotgun (WGS) entry which is preliminary data.</text>
</comment>
<accession>A0A5N3PIH4</accession>
<dbReference type="OrthoDB" id="2974133at2"/>
<evidence type="ECO:0000256" key="1">
    <source>
        <dbReference type="SAM" id="Phobius"/>
    </source>
</evidence>
<dbReference type="RefSeq" id="WP_150941700.1">
    <property type="nucleotide sequence ID" value="NZ_VCMV01000002.1"/>
</dbReference>
<keyword evidence="3" id="KW-0407">Ion channel</keyword>
<keyword evidence="3" id="KW-0813">Transport</keyword>
<sequence>MIPPDPLAQLPVEVVYTSLDLFQVVLGVAILVVVVFIHGAGIRRISRYFSGRWVHVTTATPHWRVNLLFGTVVAQLVAVHLIEVVVWALPIYWLNLIPDLSSAAFFAAETYTTLGEGVVRLPPSWRQLGPIIAVSGLFTFGWTSSVLVYVMTQFGTLDTHHAERNKSLASDKAG</sequence>
<dbReference type="SUPFAM" id="SSF81324">
    <property type="entry name" value="Voltage-gated potassium channels"/>
    <property type="match status" value="1"/>
</dbReference>
<keyword evidence="1" id="KW-0472">Membrane</keyword>
<dbReference type="Proteomes" id="UP000325684">
    <property type="component" value="Unassembled WGS sequence"/>
</dbReference>
<evidence type="ECO:0000313" key="4">
    <source>
        <dbReference type="Proteomes" id="UP000325684"/>
    </source>
</evidence>
<reference evidence="3 4" key="1">
    <citation type="journal article" date="2019" name="Microorganisms">
        <title>Genome Insights into the Novel Species Microvirga brassicacearum, a Rapeseed Endophyte with Biotechnological Potential.</title>
        <authorList>
            <person name="Jimenez-Gomez A."/>
            <person name="Saati-Santamaria Z."/>
            <person name="Igual J.M."/>
            <person name="Rivas R."/>
            <person name="Mateos P.F."/>
            <person name="Garcia-Fraile P."/>
        </authorList>
    </citation>
    <scope>NUCLEOTIDE SEQUENCE [LARGE SCALE GENOMIC DNA]</scope>
    <source>
        <strain evidence="3 4">CDVBN77</strain>
    </source>
</reference>
<feature type="domain" description="Potassium channel" evidence="2">
    <location>
        <begin position="80"/>
        <end position="152"/>
    </location>
</feature>
<dbReference type="EMBL" id="VCMV01000002">
    <property type="protein sequence ID" value="KAB0269435.1"/>
    <property type="molecule type" value="Genomic_DNA"/>
</dbReference>
<dbReference type="AlphaFoldDB" id="A0A5N3PIH4"/>
<dbReference type="Pfam" id="PF07885">
    <property type="entry name" value="Ion_trans_2"/>
    <property type="match status" value="1"/>
</dbReference>
<gene>
    <name evidence="3" type="ORF">FEZ63_00590</name>
</gene>
<proteinExistence type="predicted"/>
<keyword evidence="3" id="KW-0406">Ion transport</keyword>
<keyword evidence="1" id="KW-1133">Transmembrane helix</keyword>
<feature type="transmembrane region" description="Helical" evidence="1">
    <location>
        <begin position="21"/>
        <end position="42"/>
    </location>
</feature>
<protein>
    <submittedName>
        <fullName evidence="3">Two pore domain potassium channel family protein</fullName>
    </submittedName>
</protein>
<keyword evidence="1" id="KW-0812">Transmembrane</keyword>
<organism evidence="3 4">
    <name type="scientific">Microvirga brassicacearum</name>
    <dbReference type="NCBI Taxonomy" id="2580413"/>
    <lineage>
        <taxon>Bacteria</taxon>
        <taxon>Pseudomonadati</taxon>
        <taxon>Pseudomonadota</taxon>
        <taxon>Alphaproteobacteria</taxon>
        <taxon>Hyphomicrobiales</taxon>
        <taxon>Methylobacteriaceae</taxon>
        <taxon>Microvirga</taxon>
    </lineage>
</organism>
<feature type="transmembrane region" description="Helical" evidence="1">
    <location>
        <begin position="128"/>
        <end position="150"/>
    </location>
</feature>
<dbReference type="InterPro" id="IPR013099">
    <property type="entry name" value="K_chnl_dom"/>
</dbReference>
<feature type="transmembrane region" description="Helical" evidence="1">
    <location>
        <begin position="63"/>
        <end position="93"/>
    </location>
</feature>
<dbReference type="GO" id="GO:0034220">
    <property type="term" value="P:monoatomic ion transmembrane transport"/>
    <property type="evidence" value="ECO:0007669"/>
    <property type="project" value="UniProtKB-KW"/>
</dbReference>
<evidence type="ECO:0000313" key="3">
    <source>
        <dbReference type="EMBL" id="KAB0269435.1"/>
    </source>
</evidence>